<dbReference type="SMART" id="SM00471">
    <property type="entry name" value="HDc"/>
    <property type="match status" value="1"/>
</dbReference>
<keyword evidence="9" id="KW-0460">Magnesium</keyword>
<sequence length="471" mass="53907">MRYKNALQHSIFKIISQSADALCIEAYVIGGFVRDYFLERGDAKDIDVVAIGSGIELAQHVANSLPNKPKVQIFKTYGTAMLKFDDIEIEFVGARKESYTEDSRNPVVENGTLEDDQNRRDFTMNALALGLNNSNFGELLDPFQGIEDLENKLIKTPLNPDITYSDDPLRMMRAIRFATQLNFKIEEASLEAISKNKNRIKIITKERIVTELNKILESDKPSIGFIHLEKTGLLEYILPELTALKGIDEKEGQRHKDNFYHTLEVVDNICQTTDNLWLRWAALLHDIGKAPTKRFSKKVGWTFHGHEFVGSKMVYKLFKRLKMPLNEKMKFVQKMVFMSSRPIVLASDVTDSAVRRLVFDAGDYVDDLMTLCEADITTKNPRKFQKYHNNFKIVRDKIVEVEERDQVRNFQPPVSGEEIMKTFNLKPSREIGVIKEAIKEAILEGEIPNEYEAAFELMLEKGKALGLTIDN</sequence>
<evidence type="ECO:0000259" key="12">
    <source>
        <dbReference type="SMART" id="SM00471"/>
    </source>
</evidence>
<dbReference type="InterPro" id="IPR043519">
    <property type="entry name" value="NT_sf"/>
</dbReference>
<evidence type="ECO:0000256" key="3">
    <source>
        <dbReference type="ARBA" id="ARBA00022694"/>
    </source>
</evidence>
<dbReference type="PANTHER" id="PTHR47545">
    <property type="entry name" value="MULTIFUNCTIONAL CCA PROTEIN"/>
    <property type="match status" value="1"/>
</dbReference>
<dbReference type="SUPFAM" id="SSF81301">
    <property type="entry name" value="Nucleotidyltransferase"/>
    <property type="match status" value="1"/>
</dbReference>
<keyword evidence="7" id="KW-0692">RNA repair</keyword>
<proteinExistence type="inferred from homology"/>
<dbReference type="InterPro" id="IPR032828">
    <property type="entry name" value="PolyA_RNA-bd"/>
</dbReference>
<keyword evidence="8" id="KW-0067">ATP-binding</keyword>
<evidence type="ECO:0000256" key="7">
    <source>
        <dbReference type="ARBA" id="ARBA00022800"/>
    </source>
</evidence>
<dbReference type="PANTHER" id="PTHR47545:SF1">
    <property type="entry name" value="MULTIFUNCTIONAL CCA PROTEIN"/>
    <property type="match status" value="1"/>
</dbReference>
<name>A0ABW3N937_9FLAO</name>
<dbReference type="Pfam" id="PF01966">
    <property type="entry name" value="HD"/>
    <property type="match status" value="1"/>
</dbReference>
<dbReference type="InterPro" id="IPR050124">
    <property type="entry name" value="tRNA_CCA-adding_enzyme"/>
</dbReference>
<evidence type="ECO:0000256" key="11">
    <source>
        <dbReference type="RuleBase" id="RU003953"/>
    </source>
</evidence>
<keyword evidence="2 11" id="KW-0808">Transferase</keyword>
<dbReference type="RefSeq" id="WP_386130367.1">
    <property type="nucleotide sequence ID" value="NZ_JBHTJL010000011.1"/>
</dbReference>
<dbReference type="Gene3D" id="3.30.460.10">
    <property type="entry name" value="Beta Polymerase, domain 2"/>
    <property type="match status" value="1"/>
</dbReference>
<dbReference type="Pfam" id="PF12627">
    <property type="entry name" value="PolyA_pol_RNAbd"/>
    <property type="match status" value="1"/>
</dbReference>
<dbReference type="Pfam" id="PF01743">
    <property type="entry name" value="PolyA_pol"/>
    <property type="match status" value="1"/>
</dbReference>
<keyword evidence="4" id="KW-0548">Nucleotidyltransferase</keyword>
<dbReference type="CDD" id="cd00077">
    <property type="entry name" value="HDc"/>
    <property type="match status" value="1"/>
</dbReference>
<dbReference type="Gene3D" id="1.10.3090.10">
    <property type="entry name" value="cca-adding enzyme, domain 2"/>
    <property type="match status" value="1"/>
</dbReference>
<evidence type="ECO:0000256" key="9">
    <source>
        <dbReference type="ARBA" id="ARBA00022842"/>
    </source>
</evidence>
<evidence type="ECO:0000256" key="6">
    <source>
        <dbReference type="ARBA" id="ARBA00022741"/>
    </source>
</evidence>
<keyword evidence="6" id="KW-0547">Nucleotide-binding</keyword>
<dbReference type="Proteomes" id="UP001597013">
    <property type="component" value="Unassembled WGS sequence"/>
</dbReference>
<evidence type="ECO:0000313" key="14">
    <source>
        <dbReference type="Proteomes" id="UP001597013"/>
    </source>
</evidence>
<dbReference type="InterPro" id="IPR003607">
    <property type="entry name" value="HD/PDEase_dom"/>
</dbReference>
<organism evidence="13 14">
    <name type="scientific">Winogradskyella litorisediminis</name>
    <dbReference type="NCBI Taxonomy" id="1156618"/>
    <lineage>
        <taxon>Bacteria</taxon>
        <taxon>Pseudomonadati</taxon>
        <taxon>Bacteroidota</taxon>
        <taxon>Flavobacteriia</taxon>
        <taxon>Flavobacteriales</taxon>
        <taxon>Flavobacteriaceae</taxon>
        <taxon>Winogradskyella</taxon>
    </lineage>
</organism>
<protein>
    <submittedName>
        <fullName evidence="13">CCA tRNA nucleotidyltransferase</fullName>
    </submittedName>
</protein>
<comment type="caution">
    <text evidence="13">The sequence shown here is derived from an EMBL/GenBank/DDBJ whole genome shotgun (WGS) entry which is preliminary data.</text>
</comment>
<dbReference type="CDD" id="cd05398">
    <property type="entry name" value="NT_ClassII-CCAase"/>
    <property type="match status" value="1"/>
</dbReference>
<comment type="cofactor">
    <cofactor evidence="1">
        <name>Mg(2+)</name>
        <dbReference type="ChEBI" id="CHEBI:18420"/>
    </cofactor>
</comment>
<dbReference type="EMBL" id="JBHTJL010000011">
    <property type="protein sequence ID" value="MFD1063443.1"/>
    <property type="molecule type" value="Genomic_DNA"/>
</dbReference>
<keyword evidence="5" id="KW-0479">Metal-binding</keyword>
<evidence type="ECO:0000256" key="5">
    <source>
        <dbReference type="ARBA" id="ARBA00022723"/>
    </source>
</evidence>
<evidence type="ECO:0000256" key="8">
    <source>
        <dbReference type="ARBA" id="ARBA00022840"/>
    </source>
</evidence>
<dbReference type="InterPro" id="IPR006675">
    <property type="entry name" value="HDIG_dom"/>
</dbReference>
<dbReference type="SUPFAM" id="SSF81891">
    <property type="entry name" value="Poly A polymerase C-terminal region-like"/>
    <property type="match status" value="1"/>
</dbReference>
<keyword evidence="14" id="KW-1185">Reference proteome</keyword>
<accession>A0ABW3N937</accession>
<evidence type="ECO:0000256" key="4">
    <source>
        <dbReference type="ARBA" id="ARBA00022695"/>
    </source>
</evidence>
<dbReference type="InterPro" id="IPR002646">
    <property type="entry name" value="PolA_pol_head_dom"/>
</dbReference>
<keyword evidence="10 11" id="KW-0694">RNA-binding</keyword>
<dbReference type="Gene3D" id="1.10.246.80">
    <property type="match status" value="1"/>
</dbReference>
<feature type="domain" description="HD/PDEase" evidence="12">
    <location>
        <begin position="254"/>
        <end position="362"/>
    </location>
</feature>
<gene>
    <name evidence="13" type="ORF">ACFQ1Q_09320</name>
</gene>
<dbReference type="NCBIfam" id="TIGR00277">
    <property type="entry name" value="HDIG"/>
    <property type="match status" value="1"/>
</dbReference>
<evidence type="ECO:0000313" key="13">
    <source>
        <dbReference type="EMBL" id="MFD1063443.1"/>
    </source>
</evidence>
<evidence type="ECO:0000256" key="10">
    <source>
        <dbReference type="ARBA" id="ARBA00022884"/>
    </source>
</evidence>
<dbReference type="InterPro" id="IPR006674">
    <property type="entry name" value="HD_domain"/>
</dbReference>
<evidence type="ECO:0000256" key="1">
    <source>
        <dbReference type="ARBA" id="ARBA00001946"/>
    </source>
</evidence>
<comment type="similarity">
    <text evidence="11">Belongs to the tRNA nucleotidyltransferase/poly(A) polymerase family.</text>
</comment>
<reference evidence="14" key="1">
    <citation type="journal article" date="2019" name="Int. J. Syst. Evol. Microbiol.">
        <title>The Global Catalogue of Microorganisms (GCM) 10K type strain sequencing project: providing services to taxonomists for standard genome sequencing and annotation.</title>
        <authorList>
            <consortium name="The Broad Institute Genomics Platform"/>
            <consortium name="The Broad Institute Genome Sequencing Center for Infectious Disease"/>
            <person name="Wu L."/>
            <person name="Ma J."/>
        </authorList>
    </citation>
    <scope>NUCLEOTIDE SEQUENCE [LARGE SCALE GENOMIC DNA]</scope>
    <source>
        <strain evidence="14">CCUG 62215</strain>
    </source>
</reference>
<keyword evidence="3" id="KW-0819">tRNA processing</keyword>
<evidence type="ECO:0000256" key="2">
    <source>
        <dbReference type="ARBA" id="ARBA00022679"/>
    </source>
</evidence>